<sequence>MKYRILLLFSILTFGLFFPKANNSALAQSNEDFATILYKTREEVRDITYELKNTLSDRKKLLLEMNTLTNDIDKVLLKFKNQQIKDFNNEIRNIAKRIKTVADKYFDSASKIDDFNKRKAAVDCQLDENPRLKNLVYREWETLLSDDKRLLTEMDYLMKDIDRVIGNIDRREITNYNN</sequence>
<keyword evidence="1" id="KW-0175">Coiled coil</keyword>
<dbReference type="AlphaFoldDB" id="B6YRY1"/>
<gene>
    <name evidence="3" type="ordered locus">CFPG_690</name>
</gene>
<feature type="signal peptide" evidence="2">
    <location>
        <begin position="1"/>
        <end position="27"/>
    </location>
</feature>
<dbReference type="KEGG" id="aps:CFPG_690"/>
<evidence type="ECO:0000313" key="4">
    <source>
        <dbReference type="Proteomes" id="UP000000723"/>
    </source>
</evidence>
<evidence type="ECO:0000256" key="2">
    <source>
        <dbReference type="SAM" id="SignalP"/>
    </source>
</evidence>
<keyword evidence="4" id="KW-1185">Reference proteome</keyword>
<accession>B6YRY1</accession>
<dbReference type="RefSeq" id="WP_012573713.1">
    <property type="nucleotide sequence ID" value="NC_011565.1"/>
</dbReference>
<dbReference type="EMBL" id="AP010656">
    <property type="protein sequence ID" value="BAG83953.1"/>
    <property type="molecule type" value="Genomic_DNA"/>
</dbReference>
<proteinExistence type="predicted"/>
<dbReference type="HOGENOM" id="CLU_1507671_0_0_10"/>
<dbReference type="Proteomes" id="UP000000723">
    <property type="component" value="Chromosome"/>
</dbReference>
<keyword evidence="2" id="KW-0732">Signal</keyword>
<organism evidence="3 4">
    <name type="scientific">Azobacteroides pseudotrichonymphae genomovar. CFP2</name>
    <dbReference type="NCBI Taxonomy" id="511995"/>
    <lineage>
        <taxon>Bacteria</taxon>
        <taxon>Pseudomonadati</taxon>
        <taxon>Bacteroidota</taxon>
        <taxon>Bacteroidia</taxon>
        <taxon>Bacteroidales</taxon>
        <taxon>Candidatus Azobacteroides</taxon>
    </lineage>
</organism>
<evidence type="ECO:0000313" key="3">
    <source>
        <dbReference type="EMBL" id="BAG83953.1"/>
    </source>
</evidence>
<feature type="coiled-coil region" evidence="1">
    <location>
        <begin position="77"/>
        <end position="104"/>
    </location>
</feature>
<evidence type="ECO:0000256" key="1">
    <source>
        <dbReference type="SAM" id="Coils"/>
    </source>
</evidence>
<dbReference type="eggNOG" id="COG0419">
    <property type="taxonomic scope" value="Bacteria"/>
</dbReference>
<reference evidence="4" key="1">
    <citation type="journal article" date="2008" name="Science">
        <title>Genome of an endosymbiont coupling N2 fixation to cellulolysis within RT protist cells in termite gut.</title>
        <authorList>
            <person name="Hongoh Y."/>
            <person name="Sharma V.K."/>
            <person name="Prakash T."/>
            <person name="Noda S."/>
            <person name="Toh H."/>
            <person name="Taylor T.D."/>
            <person name="Kudo T."/>
            <person name="Sakaki Y."/>
            <person name="Toyoda A."/>
            <person name="Hattori M."/>
            <person name="Ohkuma M."/>
        </authorList>
    </citation>
    <scope>NUCLEOTIDE SEQUENCE [LARGE SCALE GENOMIC DNA]</scope>
</reference>
<protein>
    <submittedName>
        <fullName evidence="3">Uncharacterized protein</fullName>
    </submittedName>
</protein>
<feature type="chain" id="PRO_5002852780" evidence="2">
    <location>
        <begin position="28"/>
        <end position="178"/>
    </location>
</feature>
<dbReference type="STRING" id="511995.CFPG_690"/>
<name>B6YRY1_AZOPC</name>